<accession>B7B500</accession>
<gene>
    <name evidence="4" type="ORF">PRABACTJOHN_00092</name>
</gene>
<dbReference type="GeneID" id="93409241"/>
<keyword evidence="1" id="KW-0812">Transmembrane</keyword>
<comment type="caution">
    <text evidence="4">The sequence shown here is derived from an EMBL/GenBank/DDBJ whole genome shotgun (WGS) entry which is preliminary data.</text>
</comment>
<evidence type="ECO:0000256" key="1">
    <source>
        <dbReference type="SAM" id="Phobius"/>
    </source>
</evidence>
<keyword evidence="1" id="KW-0472">Membrane</keyword>
<feature type="domain" description="Protein FecR C-terminal" evidence="3">
    <location>
        <begin position="274"/>
        <end position="337"/>
    </location>
</feature>
<protein>
    <submittedName>
        <fullName evidence="4">Sigma factor regulatory protein, FecR/PupR family</fullName>
    </submittedName>
</protein>
<dbReference type="Pfam" id="PF16344">
    <property type="entry name" value="FecR_C"/>
    <property type="match status" value="1"/>
</dbReference>
<reference evidence="4 5" key="2">
    <citation type="submission" date="2008-10" db="EMBL/GenBank/DDBJ databases">
        <authorList>
            <person name="Fulton L."/>
            <person name="Clifton S."/>
            <person name="Fulton B."/>
            <person name="Xu J."/>
            <person name="Minx P."/>
            <person name="Pepin K.H."/>
            <person name="Johnson M."/>
            <person name="Bhonagiri V."/>
            <person name="Nash W.E."/>
            <person name="Mardis E.R."/>
            <person name="Wilson R.K."/>
        </authorList>
    </citation>
    <scope>NUCLEOTIDE SEQUENCE [LARGE SCALE GENOMIC DNA]</scope>
    <source>
        <strain evidence="4 5">DSM 18315</strain>
    </source>
</reference>
<dbReference type="EMBL" id="ABYH01000017">
    <property type="protein sequence ID" value="EEC98489.1"/>
    <property type="molecule type" value="Genomic_DNA"/>
</dbReference>
<dbReference type="GO" id="GO:0016989">
    <property type="term" value="F:sigma factor antagonist activity"/>
    <property type="evidence" value="ECO:0007669"/>
    <property type="project" value="TreeGrafter"/>
</dbReference>
<dbReference type="Gene3D" id="3.55.50.30">
    <property type="match status" value="1"/>
</dbReference>
<dbReference type="RefSeq" id="WP_008145923.1">
    <property type="nucleotide sequence ID" value="NZ_CP102285.1"/>
</dbReference>
<dbReference type="InterPro" id="IPR012373">
    <property type="entry name" value="Ferrdict_sens_TM"/>
</dbReference>
<dbReference type="PANTHER" id="PTHR30273:SF2">
    <property type="entry name" value="PROTEIN FECR"/>
    <property type="match status" value="1"/>
</dbReference>
<dbReference type="PANTHER" id="PTHR30273">
    <property type="entry name" value="PERIPLASMIC SIGNAL SENSOR AND SIGMA FACTOR ACTIVATOR FECR-RELATED"/>
    <property type="match status" value="1"/>
</dbReference>
<dbReference type="HOGENOM" id="CLU_050192_2_3_10"/>
<dbReference type="FunFam" id="2.60.120.1440:FF:000001">
    <property type="entry name" value="Putative anti-sigma factor"/>
    <property type="match status" value="1"/>
</dbReference>
<dbReference type="InterPro" id="IPR006860">
    <property type="entry name" value="FecR"/>
</dbReference>
<evidence type="ECO:0000259" key="3">
    <source>
        <dbReference type="Pfam" id="PF16344"/>
    </source>
</evidence>
<feature type="domain" description="FecR protein" evidence="2">
    <location>
        <begin position="137"/>
        <end position="231"/>
    </location>
</feature>
<dbReference type="STRING" id="537006.PRABACTJOHN_00092"/>
<dbReference type="InterPro" id="IPR032508">
    <property type="entry name" value="FecR_C"/>
</dbReference>
<sequence length="345" mass="39975">MEKEHTYMAVGEPESSVILKYIRGTASEEEKAEVDLWLKKHPDNEEALLQIARIYYACRTQERIVSRDPLRAYWKVDKKLKSQSHLKESQKKDHYAIFHRIVIELLKVAAIVLILLGGNFLLQKDDQMESFPSFQTLYVPAGQRAELVLPDSTKVWLNANSKLVYPTSFKEGIRQVELDGEAYFDVKHNGDNPFVVRTKSMNVTVLGTEFNVSAYSGIEEFNIALLRGSVELNSSDRSGKYRMKAGEQIFYREGKYVSAQIGNMDYFKWKEGVLSFNNQPIHVIIDKLRLYYDIRIEVADLPFLEERYSGKFRVKEGVEQVLKVLQLEHKFTYVKDNELNLITIK</sequence>
<reference evidence="4 5" key="1">
    <citation type="submission" date="2008-10" db="EMBL/GenBank/DDBJ databases">
        <title>Draft genome sequence of Parabacteroides johnsonii (DSM 18315).</title>
        <authorList>
            <person name="Sudarsanam P."/>
            <person name="Ley R."/>
            <person name="Guruge J."/>
            <person name="Turnbaugh P.J."/>
            <person name="Mahowald M."/>
            <person name="Liep D."/>
            <person name="Gordon J."/>
        </authorList>
    </citation>
    <scope>NUCLEOTIDE SEQUENCE [LARGE SCALE GENOMIC DNA]</scope>
    <source>
        <strain evidence="4 5">DSM 18315</strain>
    </source>
</reference>
<evidence type="ECO:0000259" key="2">
    <source>
        <dbReference type="Pfam" id="PF04773"/>
    </source>
</evidence>
<keyword evidence="1" id="KW-1133">Transmembrane helix</keyword>
<dbReference type="Pfam" id="PF04773">
    <property type="entry name" value="FecR"/>
    <property type="match status" value="1"/>
</dbReference>
<name>B7B500_9BACT</name>
<feature type="transmembrane region" description="Helical" evidence="1">
    <location>
        <begin position="101"/>
        <end position="122"/>
    </location>
</feature>
<organism evidence="4 5">
    <name type="scientific">Parabacteroides johnsonii DSM 18315</name>
    <dbReference type="NCBI Taxonomy" id="537006"/>
    <lineage>
        <taxon>Bacteria</taxon>
        <taxon>Pseudomonadati</taxon>
        <taxon>Bacteroidota</taxon>
        <taxon>Bacteroidia</taxon>
        <taxon>Bacteroidales</taxon>
        <taxon>Tannerellaceae</taxon>
        <taxon>Parabacteroides</taxon>
    </lineage>
</organism>
<dbReference type="AlphaFoldDB" id="B7B500"/>
<evidence type="ECO:0000313" key="4">
    <source>
        <dbReference type="EMBL" id="EEC98489.1"/>
    </source>
</evidence>
<evidence type="ECO:0000313" key="5">
    <source>
        <dbReference type="Proteomes" id="UP000005510"/>
    </source>
</evidence>
<dbReference type="Gene3D" id="2.60.120.1440">
    <property type="match status" value="1"/>
</dbReference>
<dbReference type="Proteomes" id="UP000005510">
    <property type="component" value="Unassembled WGS sequence"/>
</dbReference>
<dbReference type="PIRSF" id="PIRSF018266">
    <property type="entry name" value="FecR"/>
    <property type="match status" value="1"/>
</dbReference>
<proteinExistence type="predicted"/>